<accession>A0AA89BBB8</accession>
<comment type="caution">
    <text evidence="3">The sequence shown here is derived from an EMBL/GenBank/DDBJ whole genome shotgun (WGS) entry which is preliminary data.</text>
</comment>
<dbReference type="InterPro" id="IPR041577">
    <property type="entry name" value="RT_RNaseH_2"/>
</dbReference>
<gene>
    <name evidence="3" type="ORF">RJ639_033964</name>
</gene>
<dbReference type="PANTHER" id="PTHR33223">
    <property type="entry name" value="CCHC-TYPE DOMAIN-CONTAINING PROTEIN"/>
    <property type="match status" value="1"/>
</dbReference>
<dbReference type="Pfam" id="PF03732">
    <property type="entry name" value="Retrotrans_gag"/>
    <property type="match status" value="1"/>
</dbReference>
<evidence type="ECO:0000313" key="4">
    <source>
        <dbReference type="Proteomes" id="UP001188597"/>
    </source>
</evidence>
<evidence type="ECO:0000259" key="2">
    <source>
        <dbReference type="Pfam" id="PF17919"/>
    </source>
</evidence>
<proteinExistence type="predicted"/>
<keyword evidence="4" id="KW-1185">Reference proteome</keyword>
<organism evidence="3 4">
    <name type="scientific">Escallonia herrerae</name>
    <dbReference type="NCBI Taxonomy" id="1293975"/>
    <lineage>
        <taxon>Eukaryota</taxon>
        <taxon>Viridiplantae</taxon>
        <taxon>Streptophyta</taxon>
        <taxon>Embryophyta</taxon>
        <taxon>Tracheophyta</taxon>
        <taxon>Spermatophyta</taxon>
        <taxon>Magnoliopsida</taxon>
        <taxon>eudicotyledons</taxon>
        <taxon>Gunneridae</taxon>
        <taxon>Pentapetalae</taxon>
        <taxon>asterids</taxon>
        <taxon>campanulids</taxon>
        <taxon>Escalloniales</taxon>
        <taxon>Escalloniaceae</taxon>
        <taxon>Escallonia</taxon>
    </lineage>
</organism>
<dbReference type="EMBL" id="JAVXUP010000172">
    <property type="protein sequence ID" value="KAK3035505.1"/>
    <property type="molecule type" value="Genomic_DNA"/>
</dbReference>
<dbReference type="AlphaFoldDB" id="A0AA89BBB8"/>
<dbReference type="InterPro" id="IPR005162">
    <property type="entry name" value="Retrotrans_gag_dom"/>
</dbReference>
<dbReference type="InterPro" id="IPR043502">
    <property type="entry name" value="DNA/RNA_pol_sf"/>
</dbReference>
<dbReference type="PANTHER" id="PTHR33223:SF10">
    <property type="entry name" value="AMINOTRANSFERASE-LIKE PLANT MOBILE DOMAIN-CONTAINING PROTEIN"/>
    <property type="match status" value="1"/>
</dbReference>
<feature type="domain" description="Retrotransposon gag" evidence="1">
    <location>
        <begin position="27"/>
        <end position="117"/>
    </location>
</feature>
<name>A0AA89BBB8_9ASTE</name>
<sequence length="351" mass="40299">MRPNGALGSLYLRHELEFGPDQIMCRAFPVTLKGAAHVWFQHLTPRSISCSAQLAESFRSNFLTRRVQRKNSSALFRIIQGPKESLKSYYARFNSEKILIDHLDPGVTFAAMARGVRPGTPLRFSLNKRPPENMSDLLDRVEKYPFLLKKIQPPHSTKKRTWDKKGKIVMKGKPGMNPSAHEQRSLRQVNLTQGPAKQTKASTSMEFDDADLDRIRLSHDDALVINLRIDTFQGEANIFSLIWLRRFISKSTEHCLPFFKALKNIKNFEWTTECQASFDALKEYLTSPPFLSKHVLEEDLFLYLAVAESAVSTILVREQDGQQLPVYYASKVLQGAEQRDILMRRSWHSPY</sequence>
<evidence type="ECO:0008006" key="5">
    <source>
        <dbReference type="Google" id="ProtNLM"/>
    </source>
</evidence>
<dbReference type="InterPro" id="IPR043128">
    <property type="entry name" value="Rev_trsase/Diguanyl_cyclase"/>
</dbReference>
<evidence type="ECO:0000313" key="3">
    <source>
        <dbReference type="EMBL" id="KAK3035505.1"/>
    </source>
</evidence>
<reference evidence="3" key="1">
    <citation type="submission" date="2022-12" db="EMBL/GenBank/DDBJ databases">
        <title>Draft genome assemblies for two species of Escallonia (Escalloniales).</title>
        <authorList>
            <person name="Chanderbali A."/>
            <person name="Dervinis C."/>
            <person name="Anghel I."/>
            <person name="Soltis D."/>
            <person name="Soltis P."/>
            <person name="Zapata F."/>
        </authorList>
    </citation>
    <scope>NUCLEOTIDE SEQUENCE</scope>
    <source>
        <strain evidence="3">UCBG64.0493</strain>
        <tissue evidence="3">Leaf</tissue>
    </source>
</reference>
<dbReference type="Gene3D" id="3.30.70.270">
    <property type="match status" value="1"/>
</dbReference>
<feature type="domain" description="Reverse transcriptase/retrotransposon-derived protein RNase H-like" evidence="2">
    <location>
        <begin position="270"/>
        <end position="339"/>
    </location>
</feature>
<dbReference type="Pfam" id="PF17919">
    <property type="entry name" value="RT_RNaseH_2"/>
    <property type="match status" value="1"/>
</dbReference>
<dbReference type="SUPFAM" id="SSF56672">
    <property type="entry name" value="DNA/RNA polymerases"/>
    <property type="match status" value="1"/>
</dbReference>
<protein>
    <recommendedName>
        <fullName evidence="5">Retrotransposon gag domain-containing protein</fullName>
    </recommendedName>
</protein>
<dbReference type="Proteomes" id="UP001188597">
    <property type="component" value="Unassembled WGS sequence"/>
</dbReference>
<evidence type="ECO:0000259" key="1">
    <source>
        <dbReference type="Pfam" id="PF03732"/>
    </source>
</evidence>